<keyword evidence="1" id="KW-0812">Transmembrane</keyword>
<evidence type="ECO:0000313" key="3">
    <source>
        <dbReference type="Proteomes" id="UP000321103"/>
    </source>
</evidence>
<gene>
    <name evidence="2" type="ORF">KTU01_29410</name>
</gene>
<reference evidence="2 3" key="1">
    <citation type="submission" date="2019-07" db="EMBL/GenBank/DDBJ databases">
        <title>Whole genome shotgun sequence of Kocuria turfanensis NBRC 107627.</title>
        <authorList>
            <person name="Hosoyama A."/>
            <person name="Uohara A."/>
            <person name="Ohji S."/>
            <person name="Ichikawa N."/>
        </authorList>
    </citation>
    <scope>NUCLEOTIDE SEQUENCE [LARGE SCALE GENOMIC DNA]</scope>
    <source>
        <strain evidence="2 3">NBRC 107627</strain>
    </source>
</reference>
<evidence type="ECO:0000313" key="2">
    <source>
        <dbReference type="EMBL" id="GEO96818.1"/>
    </source>
</evidence>
<keyword evidence="1" id="KW-0472">Membrane</keyword>
<feature type="transmembrane region" description="Helical" evidence="1">
    <location>
        <begin position="42"/>
        <end position="60"/>
    </location>
</feature>
<evidence type="ECO:0000256" key="1">
    <source>
        <dbReference type="SAM" id="Phobius"/>
    </source>
</evidence>
<sequence>MRGRRDEEERTVSRRMRWFYAIFAVFMVIAGVSGAIEGHWWGWGMIAGALMMAVGVLRLFREQHGPDR</sequence>
<name>A0A512IGM0_9MICC</name>
<keyword evidence="3" id="KW-1185">Reference proteome</keyword>
<dbReference type="STRING" id="388357.GCA_001580365_03123"/>
<protein>
    <submittedName>
        <fullName evidence="2">Uncharacterized protein</fullName>
    </submittedName>
</protein>
<dbReference type="Proteomes" id="UP000321103">
    <property type="component" value="Unassembled WGS sequence"/>
</dbReference>
<dbReference type="AlphaFoldDB" id="A0A512IGM0"/>
<accession>A0A512IGM0</accession>
<feature type="transmembrane region" description="Helical" evidence="1">
    <location>
        <begin position="18"/>
        <end position="36"/>
    </location>
</feature>
<comment type="caution">
    <text evidence="2">The sequence shown here is derived from an EMBL/GenBank/DDBJ whole genome shotgun (WGS) entry which is preliminary data.</text>
</comment>
<keyword evidence="1" id="KW-1133">Transmembrane helix</keyword>
<dbReference type="EMBL" id="BJZS01000098">
    <property type="protein sequence ID" value="GEO96818.1"/>
    <property type="molecule type" value="Genomic_DNA"/>
</dbReference>
<proteinExistence type="predicted"/>
<organism evidence="2 3">
    <name type="scientific">Kocuria turfanensis</name>
    <dbReference type="NCBI Taxonomy" id="388357"/>
    <lineage>
        <taxon>Bacteria</taxon>
        <taxon>Bacillati</taxon>
        <taxon>Actinomycetota</taxon>
        <taxon>Actinomycetes</taxon>
        <taxon>Micrococcales</taxon>
        <taxon>Micrococcaceae</taxon>
        <taxon>Kocuria</taxon>
    </lineage>
</organism>